<dbReference type="RefSeq" id="WP_284152416.1">
    <property type="nucleotide sequence ID" value="NZ_AP025516.1"/>
</dbReference>
<dbReference type="NCBIfam" id="NF011397">
    <property type="entry name" value="PRK14822.1"/>
    <property type="match status" value="1"/>
</dbReference>
<proteinExistence type="inferred from homology"/>
<feature type="binding site" evidence="7">
    <location>
        <begin position="152"/>
        <end position="155"/>
    </location>
    <ligand>
        <name>substrate</name>
    </ligand>
</feature>
<reference evidence="9 10" key="1">
    <citation type="submission" date="2022-01" db="EMBL/GenBank/DDBJ databases">
        <title>Desulfofustis limnae sp. nov., a novel mesophilic sulfate-reducing bacterium isolated from marsh soil.</title>
        <authorList>
            <person name="Watanabe M."/>
            <person name="Takahashi A."/>
            <person name="Kojima H."/>
            <person name="Fukui M."/>
        </authorList>
    </citation>
    <scope>NUCLEOTIDE SEQUENCE [LARGE SCALE GENOMIC DNA]</scope>
    <source>
        <strain evidence="9 10">PPLL</strain>
    </source>
</reference>
<dbReference type="EMBL" id="AP025516">
    <property type="protein sequence ID" value="BDD89091.1"/>
    <property type="molecule type" value="Genomic_DNA"/>
</dbReference>
<evidence type="ECO:0000313" key="10">
    <source>
        <dbReference type="Proteomes" id="UP000830055"/>
    </source>
</evidence>
<comment type="cofactor">
    <cofactor evidence="7">
        <name>Mg(2+)</name>
        <dbReference type="ChEBI" id="CHEBI:18420"/>
    </cofactor>
    <text evidence="7">Binds 1 Mg(2+) ion per subunit.</text>
</comment>
<feature type="binding site" evidence="7">
    <location>
        <position position="175"/>
    </location>
    <ligand>
        <name>substrate</name>
    </ligand>
</feature>
<gene>
    <name evidence="9" type="ORF">DPPLL_34560</name>
</gene>
<dbReference type="Gene3D" id="3.90.950.10">
    <property type="match status" value="1"/>
</dbReference>
<feature type="binding site" evidence="7">
    <location>
        <position position="72"/>
    </location>
    <ligand>
        <name>substrate</name>
    </ligand>
</feature>
<comment type="function">
    <text evidence="7">Pyrophosphatase that catalyzes the hydrolysis of nucleoside triphosphates to their monophosphate derivatives, with a high preference for the non-canonical purine nucleotides XTP (xanthosine triphosphate), dITP (deoxyinosine triphosphate) and ITP. Seems to function as a house-cleaning enzyme that removes non-canonical purine nucleotides from the nucleotide pool, thus preventing their incorporation into DNA/RNA and avoiding chromosomal lesions.</text>
</comment>
<evidence type="ECO:0000256" key="2">
    <source>
        <dbReference type="ARBA" id="ARBA00022723"/>
    </source>
</evidence>
<feature type="active site" description="Proton acceptor" evidence="7">
    <location>
        <position position="71"/>
    </location>
</feature>
<feature type="binding site" evidence="7">
    <location>
        <begin position="180"/>
        <end position="181"/>
    </location>
    <ligand>
        <name>substrate</name>
    </ligand>
</feature>
<keyword evidence="3 7" id="KW-0547">Nucleotide-binding</keyword>
<evidence type="ECO:0000256" key="6">
    <source>
        <dbReference type="ARBA" id="ARBA00023080"/>
    </source>
</evidence>
<evidence type="ECO:0000256" key="7">
    <source>
        <dbReference type="HAMAP-Rule" id="MF_01405"/>
    </source>
</evidence>
<feature type="binding site" evidence="7">
    <location>
        <begin position="9"/>
        <end position="14"/>
    </location>
    <ligand>
        <name>substrate</name>
    </ligand>
</feature>
<organism evidence="9 10">
    <name type="scientific">Desulfofustis limnaeus</name>
    <dbReference type="NCBI Taxonomy" id="2740163"/>
    <lineage>
        <taxon>Bacteria</taxon>
        <taxon>Pseudomonadati</taxon>
        <taxon>Thermodesulfobacteriota</taxon>
        <taxon>Desulfobulbia</taxon>
        <taxon>Desulfobulbales</taxon>
        <taxon>Desulfocapsaceae</taxon>
        <taxon>Desulfofustis</taxon>
    </lineage>
</organism>
<feature type="binding site" evidence="7">
    <location>
        <position position="71"/>
    </location>
    <ligand>
        <name>Mg(2+)</name>
        <dbReference type="ChEBI" id="CHEBI:18420"/>
    </ligand>
</feature>
<dbReference type="SUPFAM" id="SSF52972">
    <property type="entry name" value="ITPase-like"/>
    <property type="match status" value="1"/>
</dbReference>
<evidence type="ECO:0000256" key="3">
    <source>
        <dbReference type="ARBA" id="ARBA00022741"/>
    </source>
</evidence>
<protein>
    <recommendedName>
        <fullName evidence="7">dITP/XTP pyrophosphatase</fullName>
        <ecNumber evidence="7">3.6.1.66</ecNumber>
    </recommendedName>
    <alternativeName>
        <fullName evidence="7">Non-canonical purine NTP pyrophosphatase</fullName>
    </alternativeName>
    <alternativeName>
        <fullName evidence="7">Non-standard purine NTP pyrophosphatase</fullName>
    </alternativeName>
    <alternativeName>
        <fullName evidence="7">Nucleoside-triphosphate diphosphatase</fullName>
    </alternativeName>
    <alternativeName>
        <fullName evidence="7">Nucleoside-triphosphate pyrophosphatase</fullName>
        <shortName evidence="7">NTPase</shortName>
    </alternativeName>
</protein>
<keyword evidence="10" id="KW-1185">Reference proteome</keyword>
<comment type="subunit">
    <text evidence="7">Homodimer.</text>
</comment>
<accession>A0ABM7WDP1</accession>
<dbReference type="PANTHER" id="PTHR11067">
    <property type="entry name" value="INOSINE TRIPHOSPHATE PYROPHOSPHATASE/HAM1 PROTEIN"/>
    <property type="match status" value="1"/>
</dbReference>
<comment type="catalytic activity">
    <reaction evidence="7">
        <text>XTP + H2O = XMP + diphosphate + H(+)</text>
        <dbReference type="Rhea" id="RHEA:28610"/>
        <dbReference type="ChEBI" id="CHEBI:15377"/>
        <dbReference type="ChEBI" id="CHEBI:15378"/>
        <dbReference type="ChEBI" id="CHEBI:33019"/>
        <dbReference type="ChEBI" id="CHEBI:57464"/>
        <dbReference type="ChEBI" id="CHEBI:61314"/>
        <dbReference type="EC" id="3.6.1.66"/>
    </reaction>
</comment>
<evidence type="ECO:0000313" key="9">
    <source>
        <dbReference type="EMBL" id="BDD89091.1"/>
    </source>
</evidence>
<dbReference type="PANTHER" id="PTHR11067:SF9">
    <property type="entry name" value="INOSINE TRIPHOSPHATE PYROPHOSPHATASE"/>
    <property type="match status" value="1"/>
</dbReference>
<comment type="similarity">
    <text evidence="1 7 8">Belongs to the HAM1 NTPase family.</text>
</comment>
<dbReference type="Pfam" id="PF01725">
    <property type="entry name" value="Ham1p_like"/>
    <property type="match status" value="1"/>
</dbReference>
<sequence>MFNLIVLATTNTHKIREIKRVLEKFPVVLKSLSDFPTLPEAIEDGDTFDENAYKKAFHYAKVLGLPTIADDSGLEVYALGGKPGVHSARYSGEEATDLDNCRKLLRELNGIQDRKARFVCVFSIAVPSGPALTYEASCEGKILDHLQGEEGFGYDPLFFYEPIKKTFAELSLDEKNEVSHRGKVLVELASEFPKVLKWIENRMKEELPQQPDHSEFMNNDWSR</sequence>
<keyword evidence="6 7" id="KW-0546">Nucleotide metabolism</keyword>
<name>A0ABM7WDP1_9BACT</name>
<keyword evidence="2 7" id="KW-0479">Metal-binding</keyword>
<evidence type="ECO:0000256" key="1">
    <source>
        <dbReference type="ARBA" id="ARBA00008023"/>
    </source>
</evidence>
<evidence type="ECO:0000256" key="8">
    <source>
        <dbReference type="RuleBase" id="RU003781"/>
    </source>
</evidence>
<dbReference type="InterPro" id="IPR002637">
    <property type="entry name" value="RdgB/HAM1"/>
</dbReference>
<dbReference type="InterPro" id="IPR029001">
    <property type="entry name" value="ITPase-like_fam"/>
</dbReference>
<dbReference type="Proteomes" id="UP000830055">
    <property type="component" value="Chromosome"/>
</dbReference>
<dbReference type="HAMAP" id="MF_01405">
    <property type="entry name" value="Non_canon_purine_NTPase"/>
    <property type="match status" value="1"/>
</dbReference>
<dbReference type="EC" id="3.6.1.66" evidence="7"/>
<evidence type="ECO:0000256" key="4">
    <source>
        <dbReference type="ARBA" id="ARBA00022801"/>
    </source>
</evidence>
<comment type="caution">
    <text evidence="7">Lacks conserved residue(s) required for the propagation of feature annotation.</text>
</comment>
<dbReference type="CDD" id="cd00515">
    <property type="entry name" value="HAM1"/>
    <property type="match status" value="1"/>
</dbReference>
<keyword evidence="5 7" id="KW-0460">Magnesium</keyword>
<comment type="catalytic activity">
    <reaction evidence="7">
        <text>ITP + H2O = IMP + diphosphate + H(+)</text>
        <dbReference type="Rhea" id="RHEA:29399"/>
        <dbReference type="ChEBI" id="CHEBI:15377"/>
        <dbReference type="ChEBI" id="CHEBI:15378"/>
        <dbReference type="ChEBI" id="CHEBI:33019"/>
        <dbReference type="ChEBI" id="CHEBI:58053"/>
        <dbReference type="ChEBI" id="CHEBI:61402"/>
        <dbReference type="EC" id="3.6.1.66"/>
    </reaction>
</comment>
<dbReference type="NCBIfam" id="TIGR00042">
    <property type="entry name" value="RdgB/HAM1 family non-canonical purine NTP pyrophosphatase"/>
    <property type="match status" value="1"/>
</dbReference>
<comment type="catalytic activity">
    <reaction evidence="7">
        <text>dITP + H2O = dIMP + diphosphate + H(+)</text>
        <dbReference type="Rhea" id="RHEA:28342"/>
        <dbReference type="ChEBI" id="CHEBI:15377"/>
        <dbReference type="ChEBI" id="CHEBI:15378"/>
        <dbReference type="ChEBI" id="CHEBI:33019"/>
        <dbReference type="ChEBI" id="CHEBI:61194"/>
        <dbReference type="ChEBI" id="CHEBI:61382"/>
        <dbReference type="EC" id="3.6.1.66"/>
    </reaction>
</comment>
<evidence type="ECO:0000256" key="5">
    <source>
        <dbReference type="ARBA" id="ARBA00022842"/>
    </source>
</evidence>
<dbReference type="InterPro" id="IPR020922">
    <property type="entry name" value="dITP/XTP_pyrophosphatase"/>
</dbReference>
<keyword evidence="4 7" id="KW-0378">Hydrolase</keyword>